<dbReference type="Gene3D" id="3.40.50.410">
    <property type="entry name" value="von Willebrand factor, type A domain"/>
    <property type="match status" value="1"/>
</dbReference>
<feature type="compositionally biased region" description="Polar residues" evidence="1">
    <location>
        <begin position="409"/>
        <end position="419"/>
    </location>
</feature>
<feature type="signal peptide" evidence="2">
    <location>
        <begin position="1"/>
        <end position="22"/>
    </location>
</feature>
<dbReference type="SUPFAM" id="SSF53300">
    <property type="entry name" value="vWA-like"/>
    <property type="match status" value="1"/>
</dbReference>
<dbReference type="InterPro" id="IPR002035">
    <property type="entry name" value="VWF_A"/>
</dbReference>
<evidence type="ECO:0000256" key="1">
    <source>
        <dbReference type="SAM" id="MobiDB-lite"/>
    </source>
</evidence>
<comment type="caution">
    <text evidence="4">The sequence shown here is derived from an EMBL/GenBank/DDBJ whole genome shotgun (WGS) entry which is preliminary data.</text>
</comment>
<feature type="compositionally biased region" description="Basic and acidic residues" evidence="1">
    <location>
        <begin position="342"/>
        <end position="354"/>
    </location>
</feature>
<dbReference type="Pfam" id="PF00092">
    <property type="entry name" value="VWA"/>
    <property type="match status" value="1"/>
</dbReference>
<feature type="chain" id="PRO_5043708164" evidence="2">
    <location>
        <begin position="23"/>
        <end position="419"/>
    </location>
</feature>
<dbReference type="AlphaFoldDB" id="A0AAV4FJG7"/>
<dbReference type="InterPro" id="IPR050525">
    <property type="entry name" value="ECM_Assembly_Org"/>
</dbReference>
<feature type="compositionally biased region" description="Low complexity" evidence="1">
    <location>
        <begin position="315"/>
        <end position="331"/>
    </location>
</feature>
<dbReference type="InterPro" id="IPR036465">
    <property type="entry name" value="vWFA_dom_sf"/>
</dbReference>
<feature type="compositionally biased region" description="Low complexity" evidence="1">
    <location>
        <begin position="225"/>
        <end position="238"/>
    </location>
</feature>
<protein>
    <submittedName>
        <fullName evidence="4">Collagen alpha-3(VI) chain</fullName>
    </submittedName>
</protein>
<keyword evidence="4" id="KW-0176">Collagen</keyword>
<proteinExistence type="predicted"/>
<dbReference type="GO" id="GO:0005581">
    <property type="term" value="C:collagen trimer"/>
    <property type="evidence" value="ECO:0007669"/>
    <property type="project" value="UniProtKB-KW"/>
</dbReference>
<evidence type="ECO:0000313" key="4">
    <source>
        <dbReference type="EMBL" id="GFR73412.1"/>
    </source>
</evidence>
<feature type="domain" description="VWFA" evidence="3">
    <location>
        <begin position="30"/>
        <end position="204"/>
    </location>
</feature>
<feature type="compositionally biased region" description="Polar residues" evidence="1">
    <location>
        <begin position="239"/>
        <end position="289"/>
    </location>
</feature>
<accession>A0AAV4FJG7</accession>
<sequence>MGWWKCVVLLLAVAFTLDGAQGQVCNSQVDLMMVVDGSTGLTASEFDRLKTLVIEYVRSKSETSTQSTLNAGYVVVSENVDAQLEPTTRYADFADSLSKVPFTAGRSLVTSSAIETAFSNLLNANSPTGTPKIMIVLVSQTSSNQVRTRTIANLARQYSTTIWGVGLKNMDQSELLVIAGDQSTLRTLVDVQNAASLPSINLNLRGVDCGKIFLLARLSEPDPGNTTADNSSANNTKTDNPSANNTKADYSKTNYTKTDNSSAYHTNYHTQTNHPKTNYTKTDNPSANHTKADYSKTKHTKTDNSTTIDPKTDNTKTNNAPADAAADNAKTGHSRHYTAPNHHPDYTGQKHEPPHPSPNHSAVCKCLCQDAVIVSGVGIRGHPVDPEKYIQCYFPQSLGGSRRRRRRQINTGYVSRMSV</sequence>
<evidence type="ECO:0000259" key="3">
    <source>
        <dbReference type="PROSITE" id="PS50234"/>
    </source>
</evidence>
<keyword evidence="2" id="KW-0732">Signal</keyword>
<organism evidence="4 5">
    <name type="scientific">Elysia marginata</name>
    <dbReference type="NCBI Taxonomy" id="1093978"/>
    <lineage>
        <taxon>Eukaryota</taxon>
        <taxon>Metazoa</taxon>
        <taxon>Spiralia</taxon>
        <taxon>Lophotrochozoa</taxon>
        <taxon>Mollusca</taxon>
        <taxon>Gastropoda</taxon>
        <taxon>Heterobranchia</taxon>
        <taxon>Euthyneura</taxon>
        <taxon>Panpulmonata</taxon>
        <taxon>Sacoglossa</taxon>
        <taxon>Placobranchoidea</taxon>
        <taxon>Plakobranchidae</taxon>
        <taxon>Elysia</taxon>
    </lineage>
</organism>
<gene>
    <name evidence="4" type="ORF">ElyMa_003866300</name>
</gene>
<dbReference type="SMART" id="SM00327">
    <property type="entry name" value="VWA"/>
    <property type="match status" value="1"/>
</dbReference>
<name>A0AAV4FJG7_9GAST</name>
<dbReference type="EMBL" id="BMAT01007889">
    <property type="protein sequence ID" value="GFR73412.1"/>
    <property type="molecule type" value="Genomic_DNA"/>
</dbReference>
<dbReference type="Proteomes" id="UP000762676">
    <property type="component" value="Unassembled WGS sequence"/>
</dbReference>
<feature type="compositionally biased region" description="Basic and acidic residues" evidence="1">
    <location>
        <begin position="290"/>
        <end position="302"/>
    </location>
</feature>
<evidence type="ECO:0000256" key="2">
    <source>
        <dbReference type="SAM" id="SignalP"/>
    </source>
</evidence>
<reference evidence="4 5" key="1">
    <citation type="journal article" date="2021" name="Elife">
        <title>Chloroplast acquisition without the gene transfer in kleptoplastic sea slugs, Plakobranchus ocellatus.</title>
        <authorList>
            <person name="Maeda T."/>
            <person name="Takahashi S."/>
            <person name="Yoshida T."/>
            <person name="Shimamura S."/>
            <person name="Takaki Y."/>
            <person name="Nagai Y."/>
            <person name="Toyoda A."/>
            <person name="Suzuki Y."/>
            <person name="Arimoto A."/>
            <person name="Ishii H."/>
            <person name="Satoh N."/>
            <person name="Nishiyama T."/>
            <person name="Hasebe M."/>
            <person name="Maruyama T."/>
            <person name="Minagawa J."/>
            <person name="Obokata J."/>
            <person name="Shigenobu S."/>
        </authorList>
    </citation>
    <scope>NUCLEOTIDE SEQUENCE [LARGE SCALE GENOMIC DNA]</scope>
</reference>
<dbReference type="PANTHER" id="PTHR24020">
    <property type="entry name" value="COLLAGEN ALPHA"/>
    <property type="match status" value="1"/>
</dbReference>
<feature type="region of interest" description="Disordered" evidence="1">
    <location>
        <begin position="398"/>
        <end position="419"/>
    </location>
</feature>
<feature type="region of interest" description="Disordered" evidence="1">
    <location>
        <begin position="220"/>
        <end position="357"/>
    </location>
</feature>
<keyword evidence="5" id="KW-1185">Reference proteome</keyword>
<evidence type="ECO:0000313" key="5">
    <source>
        <dbReference type="Proteomes" id="UP000762676"/>
    </source>
</evidence>
<dbReference type="PROSITE" id="PS50234">
    <property type="entry name" value="VWFA"/>
    <property type="match status" value="1"/>
</dbReference>